<reference evidence="8" key="1">
    <citation type="submission" date="2021-01" db="EMBL/GenBank/DDBJ databases">
        <title>Adiantum capillus-veneris genome.</title>
        <authorList>
            <person name="Fang Y."/>
            <person name="Liao Q."/>
        </authorList>
    </citation>
    <scope>NUCLEOTIDE SEQUENCE</scope>
    <source>
        <strain evidence="8">H3</strain>
        <tissue evidence="8">Leaf</tissue>
    </source>
</reference>
<keyword evidence="6" id="KW-0966">Cell projection</keyword>
<dbReference type="Pfam" id="PF25249">
    <property type="entry name" value="Ig_CFAP65_7th"/>
    <property type="match status" value="1"/>
</dbReference>
<organism evidence="8 9">
    <name type="scientific">Adiantum capillus-veneris</name>
    <name type="common">Maidenhair fern</name>
    <dbReference type="NCBI Taxonomy" id="13818"/>
    <lineage>
        <taxon>Eukaryota</taxon>
        <taxon>Viridiplantae</taxon>
        <taxon>Streptophyta</taxon>
        <taxon>Embryophyta</taxon>
        <taxon>Tracheophyta</taxon>
        <taxon>Polypodiopsida</taxon>
        <taxon>Polypodiidae</taxon>
        <taxon>Polypodiales</taxon>
        <taxon>Pteridineae</taxon>
        <taxon>Pteridaceae</taxon>
        <taxon>Vittarioideae</taxon>
        <taxon>Adiantum</taxon>
    </lineage>
</organism>
<evidence type="ECO:0000313" key="9">
    <source>
        <dbReference type="Proteomes" id="UP000886520"/>
    </source>
</evidence>
<evidence type="ECO:0000259" key="7">
    <source>
        <dbReference type="PROSITE" id="PS50202"/>
    </source>
</evidence>
<gene>
    <name evidence="8" type="ORF">GOP47_0016588</name>
</gene>
<dbReference type="Pfam" id="PF22544">
    <property type="entry name" value="HYDIN_VesB_CFA65-like_Ig"/>
    <property type="match status" value="1"/>
</dbReference>
<sequence>MKKDGGFECASSVEWRKWVPGKEYRKVLHIKNISRFVQTLNWEKPECSLFYTEFSGPLRLNPGVTATIGLIFKPLKALDYESELHFAATKGSFTVALKGLYSAGHIHCQMLLDFGSCAVSATTQQLFQFTNSGSEATSFKWIVKPPFSIYPKAGQIKPGETVLATCYFSPEKAQLYCAQATCIVLENFPTTMSVNGTGKYTCFQINPSILDFGDVVVGSAQELTFSILNTSNVIANICVDVVEDCIHPCAAVFKLDLTEASILPNEHFSVKVLYSPLSAGSFSAGQIVVTSSSQYGGSLICTGYALRPSVSISSTAIDFGSLAFGSSISSSLLLFNTSKVHVSFQFMVSAASVFKIHPERGVIRPESNLSVCLEFRPGEARNFYSRIFCVVQDQHLLYCDLVGSCFLGTVSFPTLQLPHITKQRPAVVHGFQSASFAGVLENNAPQGSNNMPICAYENSSEFCTSVSGGSSVGDHKIKSQIWLPVENIAERLCIAEEIWEEYFSGRSRQLDFVEISPETLNFGDIPHLQKSEKREVLVRNVSEKTIFCLWQTPDIPWLQEGEHASTVQVVQSKGPWKKEKLIEVFQVSPQEATLSPKSSVTFHVTFAPNEKRKFYVETLDLYMYINSDDSHIRPPYQATIQVSGNSFSSDQQKYLPQAYCFPSILVFPPALQGSCVYQTLALRNQGCTPVRFSFDTSSLSCLFSVKPSQGVLEEKSFHLITVRFEGGNSSSHVANLPCILNDNSNEKILVTLIARSDNPKVELEEGNLILFKPTNVGVPSERTIRLQNISSIPAVFNWIISKEMADVFIFKPHNGIILGNQQVHVTCSFCPTSPKGFRADVSCLIAAVVERSTCNSRHGATVTRFSGPEISKIVAVFQGEGREGSLNIEPRSLELETIFVGFPQRRKITISNPSEARMNYTLSFSSLKETNNEEYKLKFDNCQGSIPSHSSRDVTITFKPNVVSRFAVCISCNTISSMDLEEGRAELMAQCILSAKALFPSLTICGARGEGFSQAQTWRKLRLEVFELLLAEAETKQDVGLKGCQDLFGLGGTFGERWSSSFNFCFGRGHVASKPTVFTLVFKTRNDLPVSWKIRLWNDKDVDLENWVEEPEPVNEKEHVYMNVREQGLIQVFPREGHLNPGENVQIKFIYRHYMEGAHVFPAILQTKNGCALPLMFSGETLYRNFTSVSLETATFTLRPIEVGHTNPPLQTFELRNDGNSEVNYKVDPSPLRNLQQENYGFEVLACLNPVGSIPPNETLLLNWRFQPIEAKCYAVDVFISVEHGEGVMLPIQGVGIDKIAPRGMDHEEKLDPLLTSCEWLCSRELCVWPLLSISLKGCH</sequence>
<dbReference type="PANTHER" id="PTHR46127">
    <property type="entry name" value="CILIA- AND FLAGELLA-ASSOCIATED PROTEIN 65"/>
    <property type="match status" value="1"/>
</dbReference>
<evidence type="ECO:0000256" key="2">
    <source>
        <dbReference type="ARBA" id="ARBA00004496"/>
    </source>
</evidence>
<dbReference type="InterPro" id="IPR052614">
    <property type="entry name" value="CFAP65"/>
</dbReference>
<dbReference type="InterPro" id="IPR013783">
    <property type="entry name" value="Ig-like_fold"/>
</dbReference>
<comment type="caution">
    <text evidence="8">The sequence shown here is derived from an EMBL/GenBank/DDBJ whole genome shotgun (WGS) entry which is preliminary data.</text>
</comment>
<dbReference type="Pfam" id="PF24507">
    <property type="entry name" value="Ig_CFAP65_4th"/>
    <property type="match status" value="1"/>
</dbReference>
<evidence type="ECO:0000256" key="3">
    <source>
        <dbReference type="ARBA" id="ARBA00022490"/>
    </source>
</evidence>
<evidence type="ECO:0000256" key="1">
    <source>
        <dbReference type="ARBA" id="ARBA00004230"/>
    </source>
</evidence>
<feature type="domain" description="MSP" evidence="7">
    <location>
        <begin position="651"/>
        <end position="789"/>
    </location>
</feature>
<dbReference type="SUPFAM" id="SSF49354">
    <property type="entry name" value="PapD-like"/>
    <property type="match status" value="2"/>
</dbReference>
<protein>
    <recommendedName>
        <fullName evidence="7">MSP domain-containing protein</fullName>
    </recommendedName>
</protein>
<keyword evidence="4" id="KW-0282">Flagellum</keyword>
<dbReference type="Pfam" id="PF24291">
    <property type="entry name" value="Ig_CFAP65"/>
    <property type="match status" value="1"/>
</dbReference>
<keyword evidence="5" id="KW-0969">Cilium</keyword>
<name>A0A9D4ZAF6_ADICA</name>
<accession>A0A9D4ZAF6</accession>
<dbReference type="EMBL" id="JABFUD020000016">
    <property type="protein sequence ID" value="KAI5068243.1"/>
    <property type="molecule type" value="Genomic_DNA"/>
</dbReference>
<dbReference type="InterPro" id="IPR057470">
    <property type="entry name" value="Ig_CFAP65_7th"/>
</dbReference>
<dbReference type="Pfam" id="PF24816">
    <property type="entry name" value="Ig_CFAP65__9th"/>
    <property type="match status" value="1"/>
</dbReference>
<feature type="domain" description="MSP" evidence="7">
    <location>
        <begin position="303"/>
        <end position="430"/>
    </location>
</feature>
<dbReference type="GO" id="GO:0005737">
    <property type="term" value="C:cytoplasm"/>
    <property type="evidence" value="ECO:0007669"/>
    <property type="project" value="UniProtKB-SubCell"/>
</dbReference>
<dbReference type="InterPro" id="IPR008962">
    <property type="entry name" value="PapD-like_sf"/>
</dbReference>
<dbReference type="Gene3D" id="2.60.40.10">
    <property type="entry name" value="Immunoglobulins"/>
    <property type="match status" value="8"/>
</dbReference>
<dbReference type="Pfam" id="PF25248">
    <property type="entry name" value="Ig_CFAP65_8th"/>
    <property type="match status" value="1"/>
</dbReference>
<comment type="subcellular location">
    <subcellularLocation>
        <location evidence="1">Cell projection</location>
        <location evidence="1">Cilium</location>
        <location evidence="1">Flagellum</location>
    </subcellularLocation>
    <subcellularLocation>
        <location evidence="2">Cytoplasm</location>
    </subcellularLocation>
</comment>
<evidence type="ECO:0000256" key="5">
    <source>
        <dbReference type="ARBA" id="ARBA00023069"/>
    </source>
</evidence>
<proteinExistence type="predicted"/>
<dbReference type="PROSITE" id="PS50202">
    <property type="entry name" value="MSP"/>
    <property type="match status" value="2"/>
</dbReference>
<dbReference type="InterPro" id="IPR053879">
    <property type="entry name" value="HYDIN_VesB_CFA65-like_Ig"/>
</dbReference>
<dbReference type="PANTHER" id="PTHR46127:SF1">
    <property type="entry name" value="CILIA- AND FLAGELLA-ASSOCIATED PROTEIN 65"/>
    <property type="match status" value="1"/>
</dbReference>
<dbReference type="InterPro" id="IPR000535">
    <property type="entry name" value="MSP_dom"/>
</dbReference>
<dbReference type="InterPro" id="IPR056344">
    <property type="entry name" value="Ig_CFAP65-like_9th"/>
</dbReference>
<evidence type="ECO:0000256" key="4">
    <source>
        <dbReference type="ARBA" id="ARBA00022846"/>
    </source>
</evidence>
<dbReference type="InterPro" id="IPR058536">
    <property type="entry name" value="Ig_CFAP65_4th"/>
</dbReference>
<dbReference type="Proteomes" id="UP000886520">
    <property type="component" value="Chromosome 16"/>
</dbReference>
<keyword evidence="3" id="KW-0963">Cytoplasm</keyword>
<dbReference type="NCBIfam" id="NF012200">
    <property type="entry name" value="choice_anch_D"/>
    <property type="match status" value="1"/>
</dbReference>
<evidence type="ECO:0000256" key="6">
    <source>
        <dbReference type="ARBA" id="ARBA00023273"/>
    </source>
</evidence>
<evidence type="ECO:0000313" key="8">
    <source>
        <dbReference type="EMBL" id="KAI5068243.1"/>
    </source>
</evidence>
<dbReference type="OrthoDB" id="415597at2759"/>
<dbReference type="InterPro" id="IPR057467">
    <property type="entry name" value="Ig_CFAP65_8th"/>
</dbReference>
<dbReference type="InterPro" id="IPR056305">
    <property type="entry name" value="Ig_CFAP65_10th"/>
</dbReference>
<keyword evidence="9" id="KW-1185">Reference proteome</keyword>
<dbReference type="GO" id="GO:0031514">
    <property type="term" value="C:motile cilium"/>
    <property type="evidence" value="ECO:0007669"/>
    <property type="project" value="UniProtKB-SubCell"/>
</dbReference>